<dbReference type="Gene3D" id="3.90.220.20">
    <property type="entry name" value="DNA methylase specificity domains"/>
    <property type="match status" value="1"/>
</dbReference>
<keyword evidence="5" id="KW-0540">Nuclease</keyword>
<keyword evidence="5" id="KW-0378">Hydrolase</keyword>
<dbReference type="RefSeq" id="WP_184623660.1">
    <property type="nucleotide sequence ID" value="NZ_JACHCC010000003.1"/>
</dbReference>
<evidence type="ECO:0000256" key="1">
    <source>
        <dbReference type="ARBA" id="ARBA00010923"/>
    </source>
</evidence>
<evidence type="ECO:0000256" key="3">
    <source>
        <dbReference type="ARBA" id="ARBA00023125"/>
    </source>
</evidence>
<dbReference type="CDD" id="cd16961">
    <property type="entry name" value="RMtype1_S_TRD-CR_like"/>
    <property type="match status" value="1"/>
</dbReference>
<dbReference type="PANTHER" id="PTHR30408:SF12">
    <property type="entry name" value="TYPE I RESTRICTION ENZYME MJAVIII SPECIFICITY SUBUNIT"/>
    <property type="match status" value="1"/>
</dbReference>
<dbReference type="GO" id="GO:0009307">
    <property type="term" value="P:DNA restriction-modification system"/>
    <property type="evidence" value="ECO:0007669"/>
    <property type="project" value="UniProtKB-KW"/>
</dbReference>
<comment type="similarity">
    <text evidence="1">Belongs to the type-I restriction system S methylase family.</text>
</comment>
<sequence>MMHTVEEIKLKDVAFVKTGYTFRSGLDESTQIDSVRVIQPKDILDTEAFNSTKIDRALITSLDKYLLIPGDILIANKGTKFATFLYKENDVETLASSSFFIITPTIEKILPRYLQWYLEQETIKSYLSKRKTGTTIPTINKPVIENLLIPIPHLQQQQHVVDLINEVDRENVLLKRLLVKRAELRDERIWNIILNKNENS</sequence>
<keyword evidence="5" id="KW-0255">Endonuclease</keyword>
<dbReference type="InterPro" id="IPR044946">
    <property type="entry name" value="Restrct_endonuc_typeI_TRD_sf"/>
</dbReference>
<dbReference type="AlphaFoldDB" id="A0A7X0MIX8"/>
<evidence type="ECO:0000313" key="6">
    <source>
        <dbReference type="Proteomes" id="UP000521017"/>
    </source>
</evidence>
<evidence type="ECO:0000313" key="5">
    <source>
        <dbReference type="EMBL" id="MBB6499010.1"/>
    </source>
</evidence>
<reference evidence="5 6" key="1">
    <citation type="submission" date="2020-08" db="EMBL/GenBank/DDBJ databases">
        <title>Genomic Encyclopedia of Type Strains, Phase IV (KMG-V): Genome sequencing to study the core and pangenomes of soil and plant-associated prokaryotes.</title>
        <authorList>
            <person name="Whitman W."/>
        </authorList>
    </citation>
    <scope>NUCLEOTIDE SEQUENCE [LARGE SCALE GENOMIC DNA]</scope>
    <source>
        <strain evidence="5 6">M2T3</strain>
    </source>
</reference>
<keyword evidence="3" id="KW-0238">DNA-binding</keyword>
<dbReference type="PANTHER" id="PTHR30408">
    <property type="entry name" value="TYPE-1 RESTRICTION ENZYME ECOKI SPECIFICITY PROTEIN"/>
    <property type="match status" value="1"/>
</dbReference>
<organism evidence="5 6">
    <name type="scientific">Pedobacter cryoconitis</name>
    <dbReference type="NCBI Taxonomy" id="188932"/>
    <lineage>
        <taxon>Bacteria</taxon>
        <taxon>Pseudomonadati</taxon>
        <taxon>Bacteroidota</taxon>
        <taxon>Sphingobacteriia</taxon>
        <taxon>Sphingobacteriales</taxon>
        <taxon>Sphingobacteriaceae</taxon>
        <taxon>Pedobacter</taxon>
    </lineage>
</organism>
<name>A0A7X0MIX8_9SPHI</name>
<dbReference type="Pfam" id="PF01420">
    <property type="entry name" value="Methylase_S"/>
    <property type="match status" value="1"/>
</dbReference>
<dbReference type="InterPro" id="IPR000055">
    <property type="entry name" value="Restrct_endonuc_typeI_TRD"/>
</dbReference>
<accession>A0A7X0MIX8</accession>
<comment type="caution">
    <text evidence="5">The sequence shown here is derived from an EMBL/GenBank/DDBJ whole genome shotgun (WGS) entry which is preliminary data.</text>
</comment>
<dbReference type="InterPro" id="IPR052021">
    <property type="entry name" value="Type-I_RS_S_subunit"/>
</dbReference>
<dbReference type="GO" id="GO:0003677">
    <property type="term" value="F:DNA binding"/>
    <property type="evidence" value="ECO:0007669"/>
    <property type="project" value="UniProtKB-KW"/>
</dbReference>
<feature type="domain" description="Type I restriction modification DNA specificity" evidence="4">
    <location>
        <begin position="4"/>
        <end position="176"/>
    </location>
</feature>
<evidence type="ECO:0000259" key="4">
    <source>
        <dbReference type="Pfam" id="PF01420"/>
    </source>
</evidence>
<evidence type="ECO:0000256" key="2">
    <source>
        <dbReference type="ARBA" id="ARBA00022747"/>
    </source>
</evidence>
<gene>
    <name evidence="5" type="ORF">HDF25_001151</name>
</gene>
<dbReference type="GO" id="GO:0004519">
    <property type="term" value="F:endonuclease activity"/>
    <property type="evidence" value="ECO:0007669"/>
    <property type="project" value="UniProtKB-KW"/>
</dbReference>
<protein>
    <submittedName>
        <fullName evidence="5">Restriction endonuclease S subunit</fullName>
    </submittedName>
</protein>
<dbReference type="Proteomes" id="UP000521017">
    <property type="component" value="Unassembled WGS sequence"/>
</dbReference>
<keyword evidence="2" id="KW-0680">Restriction system</keyword>
<dbReference type="SUPFAM" id="SSF116734">
    <property type="entry name" value="DNA methylase specificity domain"/>
    <property type="match status" value="1"/>
</dbReference>
<proteinExistence type="inferred from homology"/>
<dbReference type="EMBL" id="JACHCC010000003">
    <property type="protein sequence ID" value="MBB6499010.1"/>
    <property type="molecule type" value="Genomic_DNA"/>
</dbReference>